<comment type="caution">
    <text evidence="9">The sequence shown here is derived from an EMBL/GenBank/DDBJ whole genome shotgun (WGS) entry which is preliminary data.</text>
</comment>
<dbReference type="PANTHER" id="PTHR31686:SF3">
    <property type="entry name" value="ACID TRANSPORT PROTEIN, PUTATIVE (AFU_ORTHOLOGUE AFUA_4G09410)-RELATED"/>
    <property type="match status" value="1"/>
</dbReference>
<dbReference type="GO" id="GO:0005886">
    <property type="term" value="C:plasma membrane"/>
    <property type="evidence" value="ECO:0007669"/>
    <property type="project" value="UniProtKB-SubCell"/>
</dbReference>
<comment type="similarity">
    <text evidence="2">Belongs to the tellurite-resistance/dicarboxylate transporter (TDT) family.</text>
</comment>
<evidence type="ECO:0000256" key="4">
    <source>
        <dbReference type="ARBA" id="ARBA00022475"/>
    </source>
</evidence>
<dbReference type="EMBL" id="LSBH01000008">
    <property type="protein sequence ID" value="OAQ75561.1"/>
    <property type="molecule type" value="Genomic_DNA"/>
</dbReference>
<evidence type="ECO:0000256" key="1">
    <source>
        <dbReference type="ARBA" id="ARBA00004651"/>
    </source>
</evidence>
<sequence>MGSPEGRHARGVAGRPSHARLALSSFHSPWFLIPQGTGSVALVLHQLDYRFRGLDTISVIFWVAAIALLAATCALYLCRLAAARPSPRAALRAVASDTSEAACLASVSVAFMSIVQMLALVVVPGPWGGRSWAVVVYVLWWVNCGLAVAACLFIPLIFVHSIHAEGGFINCLTPSTQLPLIAALTSAAGAGTLCAATASGPFLTPAEKVPMIIVAYLEVGLGLPLAIALDILFIARVLSPWETETGAEPLVGAQVFSEMVSCGPWGQTSFGLQALGAALLSLNGKLGAAQPGQTERVLLTDDAMRPLGYASMLVGLTLWGQGTFWWTFAVVSIGRSFVNHFRSKPPMQFAVSVWAIVFPWVDTPRLVWLGCVCEDANWVNVGGLYKRRCAAGEAARLARLSRLVHGPGYYARHHMASLRGLYAQGGFSWHTFGTPEGVEAAQRRQC</sequence>
<dbReference type="PANTHER" id="PTHR31686">
    <property type="match status" value="1"/>
</dbReference>
<dbReference type="AlphaFoldDB" id="A0A179GDU8"/>
<keyword evidence="6 8" id="KW-1133">Transmembrane helix</keyword>
<evidence type="ECO:0000256" key="2">
    <source>
        <dbReference type="ARBA" id="ARBA00008566"/>
    </source>
</evidence>
<gene>
    <name evidence="9" type="ORF">VFPBJ_09534</name>
</gene>
<feature type="transmembrane region" description="Helical" evidence="8">
    <location>
        <begin position="209"/>
        <end position="233"/>
    </location>
</feature>
<dbReference type="InterPro" id="IPR038665">
    <property type="entry name" value="Voltage-dep_anion_channel_sf"/>
</dbReference>
<feature type="transmembrane region" description="Helical" evidence="8">
    <location>
        <begin position="59"/>
        <end position="80"/>
    </location>
</feature>
<protein>
    <submittedName>
        <fullName evidence="9">Malic acid transporter</fullName>
    </submittedName>
</protein>
<keyword evidence="4" id="KW-1003">Cell membrane</keyword>
<evidence type="ECO:0000256" key="6">
    <source>
        <dbReference type="ARBA" id="ARBA00022989"/>
    </source>
</evidence>
<evidence type="ECO:0000313" key="9">
    <source>
        <dbReference type="EMBL" id="OAQ75561.1"/>
    </source>
</evidence>
<feature type="transmembrane region" description="Helical" evidence="8">
    <location>
        <begin position="134"/>
        <end position="159"/>
    </location>
</feature>
<keyword evidence="7 8" id="KW-0472">Membrane</keyword>
<evidence type="ECO:0000256" key="5">
    <source>
        <dbReference type="ARBA" id="ARBA00022692"/>
    </source>
</evidence>
<comment type="subcellular location">
    <subcellularLocation>
        <location evidence="1">Cell membrane</location>
        <topology evidence="1">Multi-pass membrane protein</topology>
    </subcellularLocation>
</comment>
<dbReference type="Gene3D" id="1.50.10.150">
    <property type="entry name" value="Voltage-dependent anion channel"/>
    <property type="match status" value="1"/>
</dbReference>
<dbReference type="InterPro" id="IPR004695">
    <property type="entry name" value="SLAC1/Mae1/Ssu1/TehA"/>
</dbReference>
<dbReference type="Pfam" id="PF03595">
    <property type="entry name" value="SLAC1"/>
    <property type="match status" value="1"/>
</dbReference>
<reference evidence="9 10" key="1">
    <citation type="submission" date="2016-01" db="EMBL/GenBank/DDBJ databases">
        <title>Biosynthesis of antibiotic leucinostatins and their inhibition on Phytophthora in bio-control Purpureocillium lilacinum.</title>
        <authorList>
            <person name="Wang G."/>
            <person name="Liu Z."/>
            <person name="Lin R."/>
            <person name="Li E."/>
            <person name="Mao Z."/>
            <person name="Ling J."/>
            <person name="Yin W."/>
            <person name="Xie B."/>
        </authorList>
    </citation>
    <scope>NUCLEOTIDE SEQUENCE [LARGE SCALE GENOMIC DNA]</scope>
    <source>
        <strain evidence="9">PLBJ-1</strain>
    </source>
</reference>
<feature type="transmembrane region" description="Helical" evidence="8">
    <location>
        <begin position="180"/>
        <end position="203"/>
    </location>
</feature>
<evidence type="ECO:0000313" key="10">
    <source>
        <dbReference type="Proteomes" id="UP000078240"/>
    </source>
</evidence>
<dbReference type="InterPro" id="IPR051629">
    <property type="entry name" value="Sulfite_efflux_TDT"/>
</dbReference>
<dbReference type="GO" id="GO:0000319">
    <property type="term" value="F:sulfite transmembrane transporter activity"/>
    <property type="evidence" value="ECO:0007669"/>
    <property type="project" value="TreeGrafter"/>
</dbReference>
<accession>A0A179GDU8</accession>
<evidence type="ECO:0000256" key="3">
    <source>
        <dbReference type="ARBA" id="ARBA00022448"/>
    </source>
</evidence>
<name>A0A179GDU8_PURLI</name>
<keyword evidence="5 8" id="KW-0812">Transmembrane</keyword>
<organism evidence="9 10">
    <name type="scientific">Purpureocillium lilacinum</name>
    <name type="common">Paecilomyces lilacinus</name>
    <dbReference type="NCBI Taxonomy" id="33203"/>
    <lineage>
        <taxon>Eukaryota</taxon>
        <taxon>Fungi</taxon>
        <taxon>Dikarya</taxon>
        <taxon>Ascomycota</taxon>
        <taxon>Pezizomycotina</taxon>
        <taxon>Sordariomycetes</taxon>
        <taxon>Hypocreomycetidae</taxon>
        <taxon>Hypocreales</taxon>
        <taxon>Ophiocordycipitaceae</taxon>
        <taxon>Purpureocillium</taxon>
    </lineage>
</organism>
<feature type="transmembrane region" description="Helical" evidence="8">
    <location>
        <begin position="101"/>
        <end position="122"/>
    </location>
</feature>
<keyword evidence="3" id="KW-0813">Transport</keyword>
<dbReference type="Proteomes" id="UP000078240">
    <property type="component" value="Unassembled WGS sequence"/>
</dbReference>
<evidence type="ECO:0000256" key="8">
    <source>
        <dbReference type="SAM" id="Phobius"/>
    </source>
</evidence>
<evidence type="ECO:0000256" key="7">
    <source>
        <dbReference type="ARBA" id="ARBA00023136"/>
    </source>
</evidence>
<proteinExistence type="inferred from homology"/>